<protein>
    <submittedName>
        <fullName evidence="1">Lipoprotein</fullName>
    </submittedName>
</protein>
<sequence length="736" mass="82051">MRPSLALTRLSLVPYLFSNVGEARISPKSPHPPSIDRARVVSRFNPRRNASSTSTPIQVGNGDFAFGADITGLQTFLPYGILSSWGWHNSSLPANSTPSDFTGLDWWTHDRLVNYDMPNPAEPEISQWLIANPHRINLGRIGLVFGGDYSNYTEEDLQNKSQKLDVYQGILQSNFTIDGHLTTITTSVDPSSDTIAVRLQSELLLLGLLGVFFDYPYATDENKFEAPFVGDWNAVSNHTTVLHYAGNGNRAQVQHTLDNTTYYTTLQWSGSNVSVSRVPNSHRYVVRPNGNHTRAFEFTATFSPNDDFPSTSLSFDAIIARCQQWWTTYWKTGAFVDLTETANATADEIQRRVILSQYLLAVNEAGHDPPQESGLVNNGWYGKFHMEMYLWHSAHWTPWGKLPLLERSIGVYNRFLPSSMQRADDQGYSGLRWGKMSDPSGRSAPGEINALLIWQQPHVFYFAETEYQSARHAGRNTKDVLAKWDHVLTESADFMASYAFWNTSTSVYDLGPPMYPVSENTPPNSTRNPTFELAYWHFGLDVAISWKARRGQQAPQEWKHVKDNLAPLPTVYTVDETTGDQVLTYTLYEGIPHMWTDPDTVTDHPALTGIYGLLPPTAAINQTLASATAAQVASDWNFTTCWGWDFPMLAMNAARLGDVDGAVQYLVHSNFQFDDVGMPVGTKAPTPYFPGSSALLLAVAMMAGGWDAATNSSQQDFAPGFPAQWNVRAEGFGQML</sequence>
<dbReference type="OMA" id="KFHMEMY"/>
<dbReference type="InterPro" id="IPR008928">
    <property type="entry name" value="6-hairpin_glycosidase_sf"/>
</dbReference>
<gene>
    <name evidence="1" type="ORF">ABL_01916</name>
</gene>
<dbReference type="VEuPathDB" id="FungiDB:M747DRAFT_255014"/>
<dbReference type="EMBL" id="BCMY01000002">
    <property type="protein sequence ID" value="GAQ36901.1"/>
    <property type="molecule type" value="Genomic_DNA"/>
</dbReference>
<accession>A0A100I903</accession>
<dbReference type="AlphaFoldDB" id="A0A100I903"/>
<proteinExistence type="predicted"/>
<dbReference type="GO" id="GO:0005975">
    <property type="term" value="P:carbohydrate metabolic process"/>
    <property type="evidence" value="ECO:0007669"/>
    <property type="project" value="InterPro"/>
</dbReference>
<keyword evidence="1" id="KW-0449">Lipoprotein</keyword>
<dbReference type="Proteomes" id="UP000068243">
    <property type="component" value="Unassembled WGS sequence"/>
</dbReference>
<organism evidence="1 2">
    <name type="scientific">Aspergillus niger</name>
    <dbReference type="NCBI Taxonomy" id="5061"/>
    <lineage>
        <taxon>Eukaryota</taxon>
        <taxon>Fungi</taxon>
        <taxon>Dikarya</taxon>
        <taxon>Ascomycota</taxon>
        <taxon>Pezizomycotina</taxon>
        <taxon>Eurotiomycetes</taxon>
        <taxon>Eurotiomycetidae</taxon>
        <taxon>Eurotiales</taxon>
        <taxon>Aspergillaceae</taxon>
        <taxon>Aspergillus</taxon>
        <taxon>Aspergillus subgen. Circumdati</taxon>
    </lineage>
</organism>
<dbReference type="VEuPathDB" id="FungiDB:ASPNIDRAFT2_1088791"/>
<comment type="caution">
    <text evidence="1">The sequence shown here is derived from an EMBL/GenBank/DDBJ whole genome shotgun (WGS) entry which is preliminary data.</text>
</comment>
<evidence type="ECO:0000313" key="1">
    <source>
        <dbReference type="EMBL" id="GAQ36901.1"/>
    </source>
</evidence>
<dbReference type="OrthoDB" id="3534988at2759"/>
<dbReference type="GO" id="GO:0003824">
    <property type="term" value="F:catalytic activity"/>
    <property type="evidence" value="ECO:0007669"/>
    <property type="project" value="UniProtKB-ARBA"/>
</dbReference>
<dbReference type="Gene3D" id="1.50.10.10">
    <property type="match status" value="1"/>
</dbReference>
<dbReference type="VEuPathDB" id="FungiDB:ATCC64974_54350"/>
<evidence type="ECO:0000313" key="2">
    <source>
        <dbReference type="Proteomes" id="UP000068243"/>
    </source>
</evidence>
<name>A0A100I903_ASPNG</name>
<dbReference type="SUPFAM" id="SSF48208">
    <property type="entry name" value="Six-hairpin glycosidases"/>
    <property type="match status" value="1"/>
</dbReference>
<reference evidence="2" key="1">
    <citation type="journal article" date="2016" name="Genome Announc.">
        <title>Draft genome sequence of Aspergillus niger strain An76.</title>
        <authorList>
            <person name="Gong W."/>
            <person name="Cheng Z."/>
            <person name="Zhang H."/>
            <person name="Liu L."/>
            <person name="Gao P."/>
            <person name="Wang L."/>
        </authorList>
    </citation>
    <scope>NUCLEOTIDE SEQUENCE [LARGE SCALE GENOMIC DNA]</scope>
    <source>
        <strain evidence="2">An76</strain>
    </source>
</reference>
<dbReference type="VEuPathDB" id="FungiDB:An02g10340"/>
<dbReference type="InterPro" id="IPR012341">
    <property type="entry name" value="6hp_glycosidase-like_sf"/>
</dbReference>